<accession>A0ABY4PB83</accession>
<dbReference type="PIRSF" id="PIRSF033271">
    <property type="entry name" value="UCP033271"/>
    <property type="match status" value="1"/>
</dbReference>
<dbReference type="PANTHER" id="PTHR31862">
    <property type="entry name" value="UPF0261 DOMAIN PROTEIN (AFU_ORTHOLOGUE AFUA_1G10120)"/>
    <property type="match status" value="1"/>
</dbReference>
<dbReference type="Pfam" id="PF23189">
    <property type="entry name" value="UPF0261_C"/>
    <property type="match status" value="1"/>
</dbReference>
<dbReference type="InterPro" id="IPR056778">
    <property type="entry name" value="UPF0261_C"/>
</dbReference>
<dbReference type="RefSeq" id="WP_249515201.1">
    <property type="nucleotide sequence ID" value="NZ_CP093366.1"/>
</dbReference>
<dbReference type="NCBIfam" id="NF002674">
    <property type="entry name" value="PRK02399.1-2"/>
    <property type="match status" value="1"/>
</dbReference>
<evidence type="ECO:0000313" key="4">
    <source>
        <dbReference type="Proteomes" id="UP000831495"/>
    </source>
</evidence>
<name>A0ABY4PB83_9LACO</name>
<dbReference type="Gene3D" id="3.40.50.12030">
    <property type="entry name" value="Uncharacterised protein family UPF0261, NC domain"/>
    <property type="match status" value="1"/>
</dbReference>
<dbReference type="PANTHER" id="PTHR31862:SF1">
    <property type="entry name" value="UPF0261 DOMAIN PROTEIN (AFU_ORTHOLOGUE AFUA_1G10120)"/>
    <property type="match status" value="1"/>
</dbReference>
<sequence length="402" mass="43087">MQTIALVGTLDTKGTEFNYVKQVLERLGNRVLLINAGVFSPTVEVDIDANELAAVEELTIDQVRTDYTRGEANAILAHGLRILLPRLYQAGKFQGILSLGGSGGTSLVTPAMQQLPLGVPKVMVSTVAAGNTREYVGTSDIVMIPSIVDVSGLNKISRVIFDNAAAAISGMFNHSMTTLVDTKPLIGATMFGVTTKAVDHARSLLDQAGLETLVFHATGTGGQTMESLIAQGYFAGVLDLTTTEIADELCGGVMAAGQTRLDSAIQAHLPEVLAPGALDMVNFGPYETVPAKYRQRNLVKHNPTVTLMRTTIAENQQFGQFMAQKLNQAQRPIAVMIPTKGFSELDAVGQPFYGPEEDAAFTDSLTKALTNNAVTVTKLPYHMNDPRFTQACVEQLKILMKG</sequence>
<keyword evidence="4" id="KW-1185">Reference proteome</keyword>
<dbReference type="CDD" id="cd15488">
    <property type="entry name" value="Tm-1-like"/>
    <property type="match status" value="1"/>
</dbReference>
<evidence type="ECO:0000313" key="3">
    <source>
        <dbReference type="EMBL" id="UQS82937.1"/>
    </source>
</evidence>
<feature type="domain" description="UPF0261" evidence="1">
    <location>
        <begin position="3"/>
        <end position="174"/>
    </location>
</feature>
<protein>
    <submittedName>
        <fullName evidence="3">Tm-1-like ATP-binding domain-containing protein</fullName>
    </submittedName>
</protein>
<dbReference type="InterPro" id="IPR044122">
    <property type="entry name" value="UPF0261_N"/>
</dbReference>
<evidence type="ECO:0000259" key="1">
    <source>
        <dbReference type="Pfam" id="PF06792"/>
    </source>
</evidence>
<reference evidence="3" key="1">
    <citation type="journal article" date="2022" name="Int. J. Syst. Evol. Microbiol.">
        <title>Apilactobacillus apisilvae sp. nov., Nicolia spurrieriana gen. nov. sp. nov., Bombilactobacillus folatiphilus sp. nov. and Bombilactobacillus thymidiniphilus sp. nov., four new lactic acid bacterial isolates from stingless bees Tetragonula carbonaria and Austroplebeia australis.</title>
        <authorList>
            <person name="Oliphant S.A."/>
            <person name="Watson-Haigh N.S."/>
            <person name="Sumby K.M."/>
            <person name="Gardner J."/>
            <person name="Groom S."/>
            <person name="Jiranek V."/>
        </authorList>
    </citation>
    <scope>NUCLEOTIDE SEQUENCE</scope>
    <source>
        <strain evidence="3">SG4_D2</strain>
    </source>
</reference>
<organism evidence="3 4">
    <name type="scientific">Bombilactobacillus folatiphilus</name>
    <dbReference type="NCBI Taxonomy" id="2923362"/>
    <lineage>
        <taxon>Bacteria</taxon>
        <taxon>Bacillati</taxon>
        <taxon>Bacillota</taxon>
        <taxon>Bacilli</taxon>
        <taxon>Lactobacillales</taxon>
        <taxon>Lactobacillaceae</taxon>
        <taxon>Bombilactobacillus</taxon>
    </lineage>
</organism>
<dbReference type="Pfam" id="PF06792">
    <property type="entry name" value="UPF0261"/>
    <property type="match status" value="1"/>
</dbReference>
<dbReference type="Proteomes" id="UP000831495">
    <property type="component" value="Chromosome"/>
</dbReference>
<evidence type="ECO:0000259" key="2">
    <source>
        <dbReference type="Pfam" id="PF23189"/>
    </source>
</evidence>
<dbReference type="InterPro" id="IPR051353">
    <property type="entry name" value="Tobamovirus_resist_UPF0261"/>
</dbReference>
<feature type="domain" description="UPF0261" evidence="2">
    <location>
        <begin position="183"/>
        <end position="399"/>
    </location>
</feature>
<proteinExistence type="predicted"/>
<dbReference type="EMBL" id="CP093366">
    <property type="protein sequence ID" value="UQS82937.1"/>
    <property type="molecule type" value="Genomic_DNA"/>
</dbReference>
<dbReference type="Gene3D" id="3.40.50.12020">
    <property type="entry name" value="Uncharacterised protein family UPF0261, NN domain"/>
    <property type="match status" value="1"/>
</dbReference>
<gene>
    <name evidence="3" type="ORF">MOO45_07970</name>
</gene>
<dbReference type="InterPro" id="IPR008322">
    <property type="entry name" value="UPF0261"/>
</dbReference>